<reference evidence="1 2" key="1">
    <citation type="submission" date="2016-10" db="EMBL/GenBank/DDBJ databases">
        <authorList>
            <person name="Varghese N."/>
            <person name="Submissions S."/>
        </authorList>
    </citation>
    <scope>NUCLEOTIDE SEQUENCE [LARGE SCALE GENOMIC DNA]</scope>
    <source>
        <strain evidence="1 2">DSM 25353</strain>
    </source>
</reference>
<dbReference type="InterPro" id="IPR011044">
    <property type="entry name" value="Quino_amine_DH_bsu"/>
</dbReference>
<proteinExistence type="predicted"/>
<organism evidence="1 2">
    <name type="scientific">Hydrobacter penzbergensis</name>
    <dbReference type="NCBI Taxonomy" id="1235997"/>
    <lineage>
        <taxon>Bacteria</taxon>
        <taxon>Pseudomonadati</taxon>
        <taxon>Bacteroidota</taxon>
        <taxon>Chitinophagia</taxon>
        <taxon>Chitinophagales</taxon>
        <taxon>Chitinophagaceae</taxon>
        <taxon>Hydrobacter</taxon>
    </lineage>
</organism>
<dbReference type="InterPro" id="IPR007788">
    <property type="entry name" value="QCT"/>
</dbReference>
<dbReference type="AlphaFoldDB" id="A0A8X8IGW2"/>
<evidence type="ECO:0000313" key="2">
    <source>
        <dbReference type="Proteomes" id="UP000198711"/>
    </source>
</evidence>
<dbReference type="PROSITE" id="PS51257">
    <property type="entry name" value="PROKAR_LIPOPROTEIN"/>
    <property type="match status" value="1"/>
</dbReference>
<dbReference type="Gene3D" id="2.130.10.10">
    <property type="entry name" value="YVTN repeat-like/Quinoprotein amine dehydrogenase"/>
    <property type="match status" value="1"/>
</dbReference>
<comment type="caution">
    <text evidence="1">The sequence shown here is derived from an EMBL/GenBank/DDBJ whole genome shotgun (WGS) entry which is preliminary data.</text>
</comment>
<dbReference type="PANTHER" id="PTHR31270:SF1">
    <property type="entry name" value="GLUTAMINYL-PEPTIDE CYCLOTRANSFERASE"/>
    <property type="match status" value="1"/>
</dbReference>
<dbReference type="Proteomes" id="UP000198711">
    <property type="component" value="Unassembled WGS sequence"/>
</dbReference>
<dbReference type="Pfam" id="PF05096">
    <property type="entry name" value="Glu_cyclase_2"/>
    <property type="match status" value="1"/>
</dbReference>
<dbReference type="SUPFAM" id="SSF50969">
    <property type="entry name" value="YVTN repeat-like/Quinoprotein amine dehydrogenase"/>
    <property type="match status" value="1"/>
</dbReference>
<gene>
    <name evidence="1" type="ORF">SAMN05444410_11383</name>
</gene>
<keyword evidence="2" id="KW-1185">Reference proteome</keyword>
<dbReference type="EMBL" id="FNNO01000013">
    <property type="protein sequence ID" value="SDX33029.1"/>
    <property type="molecule type" value="Genomic_DNA"/>
</dbReference>
<evidence type="ECO:0000313" key="1">
    <source>
        <dbReference type="EMBL" id="SDX33029.1"/>
    </source>
</evidence>
<accession>A0A8X8IGW2</accession>
<sequence length="269" mass="30104">MKKTFLAFIAATALLAGCRDTNKSDDASAPAILAPAVINYSLVKVYPHDTSSYTQGLIWQNNTMYEGTGWRGVSKLRTVDINTGKPIKQISLPDTVFGEGIAILNNKIYQLTYQEHKVYVYDLSSFKKLQEFEWPYEGWGLTTNGKQLIISTGDSNLYFVNPENFHIERTVGVSDNNGYVPNLNELEYVNGSIYANVYETDYIIKINPETGHVDGKVDMSSLLQKAGATYDPRQVDAGYVLNGIAYDAAKNSFYITGKRWPILCEVKFN</sequence>
<dbReference type="PANTHER" id="PTHR31270">
    <property type="entry name" value="GLUTAMINYL-PEPTIDE CYCLOTRANSFERASE"/>
    <property type="match status" value="1"/>
</dbReference>
<dbReference type="RefSeq" id="WP_092725477.1">
    <property type="nucleotide sequence ID" value="NZ_FNNO01000013.1"/>
</dbReference>
<dbReference type="GO" id="GO:0016603">
    <property type="term" value="F:glutaminyl-peptide cyclotransferase activity"/>
    <property type="evidence" value="ECO:0007669"/>
    <property type="project" value="InterPro"/>
</dbReference>
<dbReference type="InterPro" id="IPR015943">
    <property type="entry name" value="WD40/YVTN_repeat-like_dom_sf"/>
</dbReference>
<name>A0A8X8IGW2_9BACT</name>
<protein>
    <submittedName>
        <fullName evidence="1">Glutamine cyclotransferase</fullName>
    </submittedName>
</protein>